<reference evidence="3" key="1">
    <citation type="journal article" date="2016" name="Nature">
        <title>The genome of the seagrass Zostera marina reveals angiosperm adaptation to the sea.</title>
        <authorList>
            <person name="Olsen J.L."/>
            <person name="Rouze P."/>
            <person name="Verhelst B."/>
            <person name="Lin Y.-C."/>
            <person name="Bayer T."/>
            <person name="Collen J."/>
            <person name="Dattolo E."/>
            <person name="De Paoli E."/>
            <person name="Dittami S."/>
            <person name="Maumus F."/>
            <person name="Michel G."/>
            <person name="Kersting A."/>
            <person name="Lauritano C."/>
            <person name="Lohaus R."/>
            <person name="Toepel M."/>
            <person name="Tonon T."/>
            <person name="Vanneste K."/>
            <person name="Amirebrahimi M."/>
            <person name="Brakel J."/>
            <person name="Bostroem C."/>
            <person name="Chovatia M."/>
            <person name="Grimwood J."/>
            <person name="Jenkins J.W."/>
            <person name="Jueterbock A."/>
            <person name="Mraz A."/>
            <person name="Stam W.T."/>
            <person name="Tice H."/>
            <person name="Bornberg-Bauer E."/>
            <person name="Green P.J."/>
            <person name="Pearson G.A."/>
            <person name="Procaccini G."/>
            <person name="Duarte C.M."/>
            <person name="Schmutz J."/>
            <person name="Reusch T.B.H."/>
            <person name="Van de Peer Y."/>
        </authorList>
    </citation>
    <scope>NUCLEOTIDE SEQUENCE [LARGE SCALE GENOMIC DNA]</scope>
    <source>
        <strain evidence="3">cv. Finnish</strain>
    </source>
</reference>
<protein>
    <recommendedName>
        <fullName evidence="1">protein-serine/threonine phosphatase</fullName>
        <ecNumber evidence="1">3.1.3.16</ecNumber>
    </recommendedName>
</protein>
<dbReference type="EC" id="3.1.3.16" evidence="1"/>
<accession>A0A0K9PJ15</accession>
<name>A0A0K9PJ15_ZOSMR</name>
<dbReference type="SUPFAM" id="SSF81606">
    <property type="entry name" value="PP2C-like"/>
    <property type="match status" value="1"/>
</dbReference>
<keyword evidence="3" id="KW-1185">Reference proteome</keyword>
<dbReference type="EMBL" id="LFYR01000857">
    <property type="protein sequence ID" value="KMZ68212.1"/>
    <property type="molecule type" value="Genomic_DNA"/>
</dbReference>
<dbReference type="STRING" id="29655.A0A0K9PJ15"/>
<dbReference type="AlphaFoldDB" id="A0A0K9PJ15"/>
<evidence type="ECO:0000256" key="1">
    <source>
        <dbReference type="ARBA" id="ARBA00013081"/>
    </source>
</evidence>
<organism evidence="2 3">
    <name type="scientific">Zostera marina</name>
    <name type="common">Eelgrass</name>
    <dbReference type="NCBI Taxonomy" id="29655"/>
    <lineage>
        <taxon>Eukaryota</taxon>
        <taxon>Viridiplantae</taxon>
        <taxon>Streptophyta</taxon>
        <taxon>Embryophyta</taxon>
        <taxon>Tracheophyta</taxon>
        <taxon>Spermatophyta</taxon>
        <taxon>Magnoliopsida</taxon>
        <taxon>Liliopsida</taxon>
        <taxon>Zosteraceae</taxon>
        <taxon>Zostera</taxon>
    </lineage>
</organism>
<sequence length="75" mass="8522">MFQGQELVIGNVGDSRAVLGYREDNSLIAIQLTVDLKPVDGFKNGEFNTEHQKSMIVLLFAYLWEKIRGKPKILK</sequence>
<gene>
    <name evidence="2" type="ORF">ZOSMA_246G00020</name>
</gene>
<dbReference type="Gene3D" id="3.60.40.10">
    <property type="entry name" value="PPM-type phosphatase domain"/>
    <property type="match status" value="1"/>
</dbReference>
<dbReference type="OrthoDB" id="776462at2759"/>
<dbReference type="InterPro" id="IPR036457">
    <property type="entry name" value="PPM-type-like_dom_sf"/>
</dbReference>
<dbReference type="Proteomes" id="UP000036987">
    <property type="component" value="Unassembled WGS sequence"/>
</dbReference>
<proteinExistence type="predicted"/>
<comment type="caution">
    <text evidence="2">The sequence shown here is derived from an EMBL/GenBank/DDBJ whole genome shotgun (WGS) entry which is preliminary data.</text>
</comment>
<evidence type="ECO:0000313" key="3">
    <source>
        <dbReference type="Proteomes" id="UP000036987"/>
    </source>
</evidence>
<dbReference type="GO" id="GO:0004722">
    <property type="term" value="F:protein serine/threonine phosphatase activity"/>
    <property type="evidence" value="ECO:0007669"/>
    <property type="project" value="UniProtKB-EC"/>
</dbReference>
<evidence type="ECO:0000313" key="2">
    <source>
        <dbReference type="EMBL" id="KMZ68212.1"/>
    </source>
</evidence>